<dbReference type="InterPro" id="IPR027370">
    <property type="entry name" value="Znf-RING_euk"/>
</dbReference>
<dbReference type="InterPro" id="IPR050143">
    <property type="entry name" value="TRIM/RBCC"/>
</dbReference>
<evidence type="ECO:0000313" key="7">
    <source>
        <dbReference type="EMBL" id="KAL3049761.1"/>
    </source>
</evidence>
<name>A0ABD2G6Z4_PAGBO</name>
<dbReference type="InterPro" id="IPR003613">
    <property type="entry name" value="Ubox_domain"/>
</dbReference>
<dbReference type="Pfam" id="PF00643">
    <property type="entry name" value="zf-B_box"/>
    <property type="match status" value="1"/>
</dbReference>
<dbReference type="Proteomes" id="UP001619887">
    <property type="component" value="Unassembled WGS sequence"/>
</dbReference>
<evidence type="ECO:0000259" key="6">
    <source>
        <dbReference type="PROSITE" id="PS50119"/>
    </source>
</evidence>
<sequence length="356" mass="40903">MASRPEEDLQCPICHELFTHPVILSCSHSFCRACWQRWWTERSNHKCPVCNKTSQQYDPPCNLALKNLCKAFPPEKRSAVLCSLHSEELKLFCEDHRTPVCVICLHSSSHNNHSFRPINEVALDYREGLRTLLEPLKETLDLFKDMKLNLDQTNKDIEDQAKDSETQINKEFSMLQELLKKEQKARTDAVMQEKKQKSLVLKWKMEDLSRDIEALSDKVRATEEVLKAGNISFLQNYKTAAEGVDGFQLKDPQPIKDGLIDTSKHLDNLPLQVLDSMKKAITHSRSVPPLAVAILSQINIDIDNRHRRRLHCLGETYTQGRTGHRDVRDESRWAGTEVGSSRYLLAAPRWAARITH</sequence>
<dbReference type="Gene3D" id="3.30.160.60">
    <property type="entry name" value="Classic Zinc Finger"/>
    <property type="match status" value="1"/>
</dbReference>
<dbReference type="InterPro" id="IPR000315">
    <property type="entry name" value="Znf_B-box"/>
</dbReference>
<dbReference type="SMART" id="SM00336">
    <property type="entry name" value="BBOX"/>
    <property type="match status" value="1"/>
</dbReference>
<keyword evidence="2 4" id="KW-0863">Zinc-finger</keyword>
<dbReference type="PROSITE" id="PS50089">
    <property type="entry name" value="ZF_RING_2"/>
    <property type="match status" value="1"/>
</dbReference>
<dbReference type="SMART" id="SM00504">
    <property type="entry name" value="Ubox"/>
    <property type="match status" value="1"/>
</dbReference>
<evidence type="ECO:0000256" key="1">
    <source>
        <dbReference type="ARBA" id="ARBA00022723"/>
    </source>
</evidence>
<dbReference type="InterPro" id="IPR013083">
    <property type="entry name" value="Znf_RING/FYVE/PHD"/>
</dbReference>
<feature type="domain" description="B box-type" evidence="6">
    <location>
        <begin position="77"/>
        <end position="118"/>
    </location>
</feature>
<dbReference type="PROSITE" id="PS50119">
    <property type="entry name" value="ZF_BBOX"/>
    <property type="match status" value="1"/>
</dbReference>
<evidence type="ECO:0000256" key="2">
    <source>
        <dbReference type="ARBA" id="ARBA00022771"/>
    </source>
</evidence>
<dbReference type="InterPro" id="IPR001841">
    <property type="entry name" value="Znf_RING"/>
</dbReference>
<comment type="caution">
    <text evidence="7">The sequence shown here is derived from an EMBL/GenBank/DDBJ whole genome shotgun (WGS) entry which is preliminary data.</text>
</comment>
<protein>
    <submittedName>
        <fullName evidence="7">Uncharacterized protein</fullName>
    </submittedName>
</protein>
<feature type="domain" description="RING-type" evidence="5">
    <location>
        <begin position="11"/>
        <end position="51"/>
    </location>
</feature>
<dbReference type="SUPFAM" id="SSF57845">
    <property type="entry name" value="B-box zinc-binding domain"/>
    <property type="match status" value="1"/>
</dbReference>
<dbReference type="GO" id="GO:0008270">
    <property type="term" value="F:zinc ion binding"/>
    <property type="evidence" value="ECO:0007669"/>
    <property type="project" value="UniProtKB-KW"/>
</dbReference>
<evidence type="ECO:0000313" key="8">
    <source>
        <dbReference type="Proteomes" id="UP001619887"/>
    </source>
</evidence>
<reference evidence="7 8" key="1">
    <citation type="journal article" date="2022" name="G3 (Bethesda)">
        <title>Evaluating Illumina-, Nanopore-, and PacBio-based genome assembly strategies with the bald notothen, Trematomus borchgrevinki.</title>
        <authorList>
            <person name="Rayamajhi N."/>
            <person name="Cheng C.C."/>
            <person name="Catchen J.M."/>
        </authorList>
    </citation>
    <scope>NUCLEOTIDE SEQUENCE [LARGE SCALE GENOMIC DNA]</scope>
    <source>
        <strain evidence="7">AGRC-2024</strain>
    </source>
</reference>
<dbReference type="PANTHER" id="PTHR24103">
    <property type="entry name" value="E3 UBIQUITIN-PROTEIN LIGASE TRIM"/>
    <property type="match status" value="1"/>
</dbReference>
<organism evidence="7 8">
    <name type="scientific">Pagothenia borchgrevinki</name>
    <name type="common">Bald rockcod</name>
    <name type="synonym">Trematomus borchgrevinki</name>
    <dbReference type="NCBI Taxonomy" id="8213"/>
    <lineage>
        <taxon>Eukaryota</taxon>
        <taxon>Metazoa</taxon>
        <taxon>Chordata</taxon>
        <taxon>Craniata</taxon>
        <taxon>Vertebrata</taxon>
        <taxon>Euteleostomi</taxon>
        <taxon>Actinopterygii</taxon>
        <taxon>Neopterygii</taxon>
        <taxon>Teleostei</taxon>
        <taxon>Neoteleostei</taxon>
        <taxon>Acanthomorphata</taxon>
        <taxon>Eupercaria</taxon>
        <taxon>Perciformes</taxon>
        <taxon>Notothenioidei</taxon>
        <taxon>Nototheniidae</taxon>
        <taxon>Pagothenia</taxon>
    </lineage>
</organism>
<proteinExistence type="predicted"/>
<dbReference type="SMART" id="SM00184">
    <property type="entry name" value="RING"/>
    <property type="match status" value="1"/>
</dbReference>
<dbReference type="AlphaFoldDB" id="A0ABD2G6Z4"/>
<keyword evidence="1" id="KW-0479">Metal-binding</keyword>
<gene>
    <name evidence="7" type="ORF">OYC64_009087</name>
</gene>
<evidence type="ECO:0000256" key="3">
    <source>
        <dbReference type="ARBA" id="ARBA00022833"/>
    </source>
</evidence>
<keyword evidence="3" id="KW-0862">Zinc</keyword>
<dbReference type="EMBL" id="JBIYXZ010002082">
    <property type="protein sequence ID" value="KAL3049761.1"/>
    <property type="molecule type" value="Genomic_DNA"/>
</dbReference>
<evidence type="ECO:0000256" key="4">
    <source>
        <dbReference type="PROSITE-ProRule" id="PRU00024"/>
    </source>
</evidence>
<dbReference type="Pfam" id="PF13445">
    <property type="entry name" value="zf-RING_UBOX"/>
    <property type="match status" value="1"/>
</dbReference>
<keyword evidence="8" id="KW-1185">Reference proteome</keyword>
<evidence type="ECO:0000259" key="5">
    <source>
        <dbReference type="PROSITE" id="PS50089"/>
    </source>
</evidence>
<reference evidence="7 8" key="2">
    <citation type="journal article" date="2024" name="G3 (Bethesda)">
        <title>The genome of the cryopelagic Antarctic bald notothen, Trematomus borchgrevinki.</title>
        <authorList>
            <person name="Rayamajhi N."/>
            <person name="Rivera-Colon A.G."/>
            <person name="Minhas B.F."/>
            <person name="Cheng C.C."/>
            <person name="Catchen J.M."/>
        </authorList>
    </citation>
    <scope>NUCLEOTIDE SEQUENCE [LARGE SCALE GENOMIC DNA]</scope>
    <source>
        <strain evidence="7">AGRC-2024</strain>
    </source>
</reference>
<dbReference type="SUPFAM" id="SSF57850">
    <property type="entry name" value="RING/U-box"/>
    <property type="match status" value="1"/>
</dbReference>
<accession>A0ABD2G6Z4</accession>
<dbReference type="Gene3D" id="3.30.40.10">
    <property type="entry name" value="Zinc/RING finger domain, C3HC4 (zinc finger)"/>
    <property type="match status" value="1"/>
</dbReference>